<evidence type="ECO:0000313" key="2">
    <source>
        <dbReference type="EMBL" id="KMO30317.1"/>
    </source>
</evidence>
<dbReference type="PATRIC" id="fig|1187852.3.peg.4034"/>
<dbReference type="InterPro" id="IPR037523">
    <property type="entry name" value="VOC_core"/>
</dbReference>
<protein>
    <submittedName>
        <fullName evidence="2">Glyoxalase</fullName>
    </submittedName>
</protein>
<sequence>MSDETPKIAPVMGGLVTYLMLDGALKAAEFYVRAFGAEIVAAMPADPQGRTPHVHLHVNGSSLMLSDAFPEHGCALQAPQAFSLTLMVEDIDARYARAVEAGATAVMPPAEMFWGDRYGQLRDPFGVVWAMNQQKR</sequence>
<dbReference type="AlphaFoldDB" id="A0A0J6S9G4"/>
<dbReference type="SUPFAM" id="SSF54593">
    <property type="entry name" value="Glyoxalase/Bleomycin resistance protein/Dihydroxybiphenyl dioxygenase"/>
    <property type="match status" value="1"/>
</dbReference>
<dbReference type="RefSeq" id="WP_048454297.1">
    <property type="nucleotide sequence ID" value="NZ_LABZ01000276.1"/>
</dbReference>
<feature type="domain" description="VOC" evidence="1">
    <location>
        <begin position="12"/>
        <end position="134"/>
    </location>
</feature>
<name>A0A0J6S9G4_9HYPH</name>
<dbReference type="Gene3D" id="3.10.180.10">
    <property type="entry name" value="2,3-Dihydroxybiphenyl 1,2-Dioxygenase, domain 1"/>
    <property type="match status" value="1"/>
</dbReference>
<comment type="caution">
    <text evidence="2">The sequence shown here is derived from an EMBL/GenBank/DDBJ whole genome shotgun (WGS) entry which is preliminary data.</text>
</comment>
<dbReference type="Pfam" id="PF00903">
    <property type="entry name" value="Glyoxalase"/>
    <property type="match status" value="1"/>
</dbReference>
<evidence type="ECO:0000259" key="1">
    <source>
        <dbReference type="PROSITE" id="PS51819"/>
    </source>
</evidence>
<accession>A0A0J6S9G4</accession>
<dbReference type="CDD" id="cd07246">
    <property type="entry name" value="VOC_like"/>
    <property type="match status" value="1"/>
</dbReference>
<dbReference type="Proteomes" id="UP000036449">
    <property type="component" value="Unassembled WGS sequence"/>
</dbReference>
<gene>
    <name evidence="2" type="ORF">VQ03_28565</name>
</gene>
<dbReference type="EMBL" id="LABZ01000276">
    <property type="protein sequence ID" value="KMO30317.1"/>
    <property type="molecule type" value="Genomic_DNA"/>
</dbReference>
<dbReference type="PANTHER" id="PTHR34109:SF1">
    <property type="entry name" value="VOC DOMAIN-CONTAINING PROTEIN"/>
    <property type="match status" value="1"/>
</dbReference>
<keyword evidence="3" id="KW-1185">Reference proteome</keyword>
<evidence type="ECO:0000313" key="3">
    <source>
        <dbReference type="Proteomes" id="UP000036449"/>
    </source>
</evidence>
<dbReference type="OrthoDB" id="9795306at2"/>
<proteinExistence type="predicted"/>
<dbReference type="PANTHER" id="PTHR34109">
    <property type="entry name" value="BNAUNNG04460D PROTEIN-RELATED"/>
    <property type="match status" value="1"/>
</dbReference>
<dbReference type="PROSITE" id="PS51819">
    <property type="entry name" value="VOC"/>
    <property type="match status" value="1"/>
</dbReference>
<dbReference type="InterPro" id="IPR029068">
    <property type="entry name" value="Glyas_Bleomycin-R_OHBP_Dase"/>
</dbReference>
<reference evidence="2 3" key="1">
    <citation type="submission" date="2015-03" db="EMBL/GenBank/DDBJ databases">
        <title>Genome sequencing of Methylobacterium tarhaniae DSM 25844.</title>
        <authorList>
            <person name="Chaudhry V."/>
            <person name="Patil P.B."/>
        </authorList>
    </citation>
    <scope>NUCLEOTIDE SEQUENCE [LARGE SCALE GENOMIC DNA]</scope>
    <source>
        <strain evidence="2 3">DSM 25844</strain>
    </source>
</reference>
<dbReference type="InterPro" id="IPR004360">
    <property type="entry name" value="Glyas_Fos-R_dOase_dom"/>
</dbReference>
<organism evidence="2 3">
    <name type="scientific">Methylobacterium tarhaniae</name>
    <dbReference type="NCBI Taxonomy" id="1187852"/>
    <lineage>
        <taxon>Bacteria</taxon>
        <taxon>Pseudomonadati</taxon>
        <taxon>Pseudomonadota</taxon>
        <taxon>Alphaproteobacteria</taxon>
        <taxon>Hyphomicrobiales</taxon>
        <taxon>Methylobacteriaceae</taxon>
        <taxon>Methylobacterium</taxon>
    </lineage>
</organism>